<reference evidence="2" key="1">
    <citation type="journal article" date="2011" name="Stand. Genomic Sci.">
        <title>Non-contiguous finished genome sequence of the opportunistic oral pathogen Prevotella multisaccharivorax type strain (PPPA20).</title>
        <authorList>
            <person name="Pati A."/>
            <person name="Gronow S."/>
            <person name="Lu M."/>
            <person name="Lapidus A."/>
            <person name="Nolan M."/>
            <person name="Lucas S."/>
            <person name="Hammon N."/>
            <person name="Deshpande S."/>
            <person name="Cheng J.F."/>
            <person name="Tapia R."/>
            <person name="Han C."/>
            <person name="Goodwin L."/>
            <person name="Pitluck S."/>
            <person name="Liolios K."/>
            <person name="Pagani I."/>
            <person name="Mavromatis K."/>
            <person name="Mikhailova N."/>
            <person name="Huntemann M."/>
            <person name="Chen A."/>
            <person name="Palaniappan K."/>
            <person name="Land M."/>
            <person name="Hauser L."/>
            <person name="Detter J.C."/>
            <person name="Brambilla E.M."/>
            <person name="Rohde M."/>
            <person name="Goker M."/>
            <person name="Woyke T."/>
            <person name="Bristow J."/>
            <person name="Eisen J.A."/>
            <person name="Markowitz V."/>
            <person name="Hugenholtz P."/>
            <person name="Kyrpides N.C."/>
            <person name="Klenk H.P."/>
            <person name="Ivanova N."/>
        </authorList>
    </citation>
    <scope>NUCLEOTIDE SEQUENCE [LARGE SCALE GENOMIC DNA]</scope>
    <source>
        <strain evidence="2">DSM 17128</strain>
    </source>
</reference>
<dbReference type="EMBL" id="GL945017">
    <property type="protein sequence ID" value="EGN56272.1"/>
    <property type="molecule type" value="Genomic_DNA"/>
</dbReference>
<sequence>MENKLKYITPRIKIHICQDDNRLLAASRDAPTITFQTYHKVEEEQLAKPFGDVEELETISGAVSLWDD</sequence>
<dbReference type="AlphaFoldDB" id="F8N6X4"/>
<dbReference type="HOGENOM" id="CLU_2790492_0_0_10"/>
<name>F8N6X4_9BACT</name>
<evidence type="ECO:0000313" key="2">
    <source>
        <dbReference type="Proteomes" id="UP000002772"/>
    </source>
</evidence>
<organism evidence="1 2">
    <name type="scientific">Hallella multisaccharivorax DSM 17128</name>
    <dbReference type="NCBI Taxonomy" id="688246"/>
    <lineage>
        <taxon>Bacteria</taxon>
        <taxon>Pseudomonadati</taxon>
        <taxon>Bacteroidota</taxon>
        <taxon>Bacteroidia</taxon>
        <taxon>Bacteroidales</taxon>
        <taxon>Prevotellaceae</taxon>
        <taxon>Hallella</taxon>
    </lineage>
</organism>
<dbReference type="RefSeq" id="WP_007573292.1">
    <property type="nucleotide sequence ID" value="NZ_BPTS01000001.1"/>
</dbReference>
<proteinExistence type="predicted"/>
<keyword evidence="2" id="KW-1185">Reference proteome</keyword>
<dbReference type="Proteomes" id="UP000002772">
    <property type="component" value="Unassembled WGS sequence"/>
</dbReference>
<evidence type="ECO:0000313" key="1">
    <source>
        <dbReference type="EMBL" id="EGN56272.1"/>
    </source>
</evidence>
<accession>F8N6X4</accession>
<protein>
    <submittedName>
        <fullName evidence="1">Uncharacterized protein</fullName>
    </submittedName>
</protein>
<gene>
    <name evidence="1" type="ORF">Premu_0812</name>
</gene>